<dbReference type="EMBL" id="JASBWV010000023">
    <property type="protein sequence ID" value="KAJ9119811.1"/>
    <property type="molecule type" value="Genomic_DNA"/>
</dbReference>
<comment type="caution">
    <text evidence="1">The sequence shown here is derived from an EMBL/GenBank/DDBJ whole genome shotgun (WGS) entry which is preliminary data.</text>
</comment>
<protein>
    <submittedName>
        <fullName evidence="1">Uncharacterized protein</fullName>
    </submittedName>
</protein>
<proteinExistence type="predicted"/>
<name>A0ACC2X838_9TREE</name>
<organism evidence="1 2">
    <name type="scientific">Naganishia onofrii</name>
    <dbReference type="NCBI Taxonomy" id="1851511"/>
    <lineage>
        <taxon>Eukaryota</taxon>
        <taxon>Fungi</taxon>
        <taxon>Dikarya</taxon>
        <taxon>Basidiomycota</taxon>
        <taxon>Agaricomycotina</taxon>
        <taxon>Tremellomycetes</taxon>
        <taxon>Filobasidiales</taxon>
        <taxon>Filobasidiaceae</taxon>
        <taxon>Naganishia</taxon>
    </lineage>
</organism>
<evidence type="ECO:0000313" key="2">
    <source>
        <dbReference type="Proteomes" id="UP001234202"/>
    </source>
</evidence>
<keyword evidence="2" id="KW-1185">Reference proteome</keyword>
<dbReference type="Proteomes" id="UP001234202">
    <property type="component" value="Unassembled WGS sequence"/>
</dbReference>
<sequence length="318" mass="35327">MGQSQQPVQFLARSKLDKVTEQGEKLSKGSWELSTQLQARLELDNPELTPFAAGHDIDHSPLSVPDLPEHLVALAQNTLRARPTVQEFPAGKGQVLCLDDAAGDPASLGIACLMYALAEDNDVQAGQSKKDDKLKVKGVSMMQAVQAEVEFLDKSACRTEDGAISHRLTHVSLWADFVYMVPPFYAYYGLTQNDTKQQIRYLQKAYDQCRVYRDYLKRSDGLWKHIIMGPDKIDPWPWATSNGWAAAGMLRVLATMQKANDQVQSELQSQMADLGKWAREIVEAAAKRVTDDGMVREYVDEPDFQGESCGTALLAYAA</sequence>
<accession>A0ACC2X838</accession>
<gene>
    <name evidence="1" type="ORF">QFC24_005524</name>
</gene>
<reference evidence="1" key="1">
    <citation type="submission" date="2023-04" db="EMBL/GenBank/DDBJ databases">
        <title>Draft Genome sequencing of Naganishia species isolated from polar environments using Oxford Nanopore Technology.</title>
        <authorList>
            <person name="Leo P."/>
            <person name="Venkateswaran K."/>
        </authorList>
    </citation>
    <scope>NUCLEOTIDE SEQUENCE</scope>
    <source>
        <strain evidence="1">DBVPG 5303</strain>
    </source>
</reference>
<evidence type="ECO:0000313" key="1">
    <source>
        <dbReference type="EMBL" id="KAJ9119811.1"/>
    </source>
</evidence>